<dbReference type="PRINTS" id="PR00611">
    <property type="entry name" value="ERYTHCRUORIN"/>
</dbReference>
<dbReference type="PANTHER" id="PTHR47217:SF1">
    <property type="entry name" value="GLOBIN-LIKE PROTEIN"/>
    <property type="match status" value="1"/>
</dbReference>
<dbReference type="GO" id="GO:0005576">
    <property type="term" value="C:extracellular region"/>
    <property type="evidence" value="ECO:0007669"/>
    <property type="project" value="InterPro"/>
</dbReference>
<gene>
    <name evidence="8" type="ORF">R5R35_008451</name>
</gene>
<evidence type="ECO:0000256" key="6">
    <source>
        <dbReference type="RuleBase" id="RU000356"/>
    </source>
</evidence>
<dbReference type="PROSITE" id="PS01033">
    <property type="entry name" value="GLOBIN"/>
    <property type="match status" value="1"/>
</dbReference>
<dbReference type="InterPro" id="IPR012292">
    <property type="entry name" value="Globin/Proto"/>
</dbReference>
<keyword evidence="1 6" id="KW-0813">Transport</keyword>
<dbReference type="Gene3D" id="1.10.490.10">
    <property type="entry name" value="Globins"/>
    <property type="match status" value="1"/>
</dbReference>
<dbReference type="InterPro" id="IPR000971">
    <property type="entry name" value="Globin"/>
</dbReference>
<evidence type="ECO:0000256" key="3">
    <source>
        <dbReference type="ARBA" id="ARBA00022621"/>
    </source>
</evidence>
<dbReference type="AlphaFoldDB" id="A0AAN9VHU8"/>
<evidence type="ECO:0000256" key="2">
    <source>
        <dbReference type="ARBA" id="ARBA00022617"/>
    </source>
</evidence>
<feature type="domain" description="Globin" evidence="7">
    <location>
        <begin position="33"/>
        <end position="180"/>
    </location>
</feature>
<evidence type="ECO:0000256" key="1">
    <source>
        <dbReference type="ARBA" id="ARBA00022448"/>
    </source>
</evidence>
<proteinExistence type="inferred from homology"/>
<keyword evidence="3 6" id="KW-0561">Oxygen transport</keyword>
<dbReference type="PANTHER" id="PTHR47217">
    <property type="entry name" value="GLOBIN-LIKE PROTEIN"/>
    <property type="match status" value="1"/>
</dbReference>
<dbReference type="CDD" id="cd01040">
    <property type="entry name" value="Mb-like"/>
    <property type="match status" value="1"/>
</dbReference>
<sequence length="185" mass="21122">MGIILSYLSYLWNGDAGAAAPAIDWDRTDPATGLTARQKKFVTDTWELVKKDIKGNGVELFIRFFERRPDAVPRFRSFVGVPLEELRHSKRLLAHTNSVMYALDSVVASLDDPECLHEMLLKMGENHGRRRVTEQEFLDLKVVLMDLLKDKLDIHLNEEGEEAWSKTIDVAYKGIFEGMKSEVVQ</sequence>
<evidence type="ECO:0000259" key="7">
    <source>
        <dbReference type="PROSITE" id="PS01033"/>
    </source>
</evidence>
<organism evidence="8 9">
    <name type="scientific">Gryllus longicercus</name>
    <dbReference type="NCBI Taxonomy" id="2509291"/>
    <lineage>
        <taxon>Eukaryota</taxon>
        <taxon>Metazoa</taxon>
        <taxon>Ecdysozoa</taxon>
        <taxon>Arthropoda</taxon>
        <taxon>Hexapoda</taxon>
        <taxon>Insecta</taxon>
        <taxon>Pterygota</taxon>
        <taxon>Neoptera</taxon>
        <taxon>Polyneoptera</taxon>
        <taxon>Orthoptera</taxon>
        <taxon>Ensifera</taxon>
        <taxon>Gryllidea</taxon>
        <taxon>Grylloidea</taxon>
        <taxon>Gryllidae</taxon>
        <taxon>Gryllinae</taxon>
        <taxon>Gryllus</taxon>
    </lineage>
</organism>
<dbReference type="GO" id="GO:0046872">
    <property type="term" value="F:metal ion binding"/>
    <property type="evidence" value="ECO:0007669"/>
    <property type="project" value="UniProtKB-KW"/>
</dbReference>
<evidence type="ECO:0000256" key="4">
    <source>
        <dbReference type="ARBA" id="ARBA00022723"/>
    </source>
</evidence>
<keyword evidence="4" id="KW-0479">Metal-binding</keyword>
<dbReference type="InterPro" id="IPR009050">
    <property type="entry name" value="Globin-like_sf"/>
</dbReference>
<dbReference type="GO" id="GO:0020037">
    <property type="term" value="F:heme binding"/>
    <property type="evidence" value="ECO:0007669"/>
    <property type="project" value="InterPro"/>
</dbReference>
<dbReference type="Proteomes" id="UP001378592">
    <property type="component" value="Unassembled WGS sequence"/>
</dbReference>
<reference evidence="8 9" key="1">
    <citation type="submission" date="2024-03" db="EMBL/GenBank/DDBJ databases">
        <title>The genome assembly and annotation of the cricket Gryllus longicercus Weissman &amp; Gray.</title>
        <authorList>
            <person name="Szrajer S."/>
            <person name="Gray D."/>
            <person name="Ylla G."/>
        </authorList>
    </citation>
    <scope>NUCLEOTIDE SEQUENCE [LARGE SCALE GENOMIC DNA]</scope>
    <source>
        <strain evidence="8">DAG 2021-001</strain>
        <tissue evidence="8">Whole body minus gut</tissue>
    </source>
</reference>
<protein>
    <recommendedName>
        <fullName evidence="7">Globin domain-containing protein</fullName>
    </recommendedName>
</protein>
<dbReference type="Pfam" id="PF00042">
    <property type="entry name" value="Globin"/>
    <property type="match status" value="1"/>
</dbReference>
<dbReference type="EMBL" id="JAZDUA010000254">
    <property type="protein sequence ID" value="KAK7862852.1"/>
    <property type="molecule type" value="Genomic_DNA"/>
</dbReference>
<evidence type="ECO:0000313" key="8">
    <source>
        <dbReference type="EMBL" id="KAK7862852.1"/>
    </source>
</evidence>
<keyword evidence="5" id="KW-0408">Iron</keyword>
<dbReference type="InterPro" id="IPR044399">
    <property type="entry name" value="Mb-like_M"/>
</dbReference>
<accession>A0AAN9VHU8</accession>
<evidence type="ECO:0000256" key="5">
    <source>
        <dbReference type="ARBA" id="ARBA00023004"/>
    </source>
</evidence>
<dbReference type="GO" id="GO:0005833">
    <property type="term" value="C:hemoglobin complex"/>
    <property type="evidence" value="ECO:0007669"/>
    <property type="project" value="InterPro"/>
</dbReference>
<dbReference type="InterPro" id="IPR002336">
    <property type="entry name" value="Erythrocruorin"/>
</dbReference>
<keyword evidence="9" id="KW-1185">Reference proteome</keyword>
<name>A0AAN9VHU8_9ORTH</name>
<dbReference type="SUPFAM" id="SSF46458">
    <property type="entry name" value="Globin-like"/>
    <property type="match status" value="1"/>
</dbReference>
<comment type="caution">
    <text evidence="8">The sequence shown here is derived from an EMBL/GenBank/DDBJ whole genome shotgun (WGS) entry which is preliminary data.</text>
</comment>
<comment type="similarity">
    <text evidence="6">Belongs to the globin family.</text>
</comment>
<evidence type="ECO:0000313" key="9">
    <source>
        <dbReference type="Proteomes" id="UP001378592"/>
    </source>
</evidence>
<keyword evidence="2 6" id="KW-0349">Heme</keyword>
<dbReference type="GO" id="GO:0005344">
    <property type="term" value="F:oxygen carrier activity"/>
    <property type="evidence" value="ECO:0007669"/>
    <property type="project" value="UniProtKB-KW"/>
</dbReference>
<dbReference type="GO" id="GO:0019825">
    <property type="term" value="F:oxygen binding"/>
    <property type="evidence" value="ECO:0007669"/>
    <property type="project" value="InterPro"/>
</dbReference>